<accession>Q0YRQ8</accession>
<comment type="caution">
    <text evidence="1">The sequence shown here is derived from an EMBL/GenBank/DDBJ whole genome shotgun (WGS) entry which is preliminary data.</text>
</comment>
<protein>
    <submittedName>
        <fullName evidence="1">Uncharacterized protein</fullName>
    </submittedName>
</protein>
<dbReference type="Proteomes" id="UP000004162">
    <property type="component" value="Unassembled WGS sequence"/>
</dbReference>
<name>Q0YRQ8_9CHLB</name>
<reference evidence="1 2" key="1">
    <citation type="submission" date="2006-07" db="EMBL/GenBank/DDBJ databases">
        <title>Annotation of the draft genome assembly of Chlorobium ferroxidans DSM 13031.</title>
        <authorList>
            <consortium name="US DOE Joint Genome Institute (JGI-ORNL)"/>
            <person name="Larimer F."/>
            <person name="Land M."/>
            <person name="Hauser L."/>
        </authorList>
    </citation>
    <scope>NUCLEOTIDE SEQUENCE [LARGE SCALE GENOMIC DNA]</scope>
    <source>
        <strain evidence="1 2">DSM 13031</strain>
    </source>
</reference>
<dbReference type="EMBL" id="AASE01000009">
    <property type="protein sequence ID" value="EAT58998.1"/>
    <property type="molecule type" value="Genomic_DNA"/>
</dbReference>
<evidence type="ECO:0000313" key="1">
    <source>
        <dbReference type="EMBL" id="EAT58998.1"/>
    </source>
</evidence>
<gene>
    <name evidence="1" type="ORF">CferDRAFT_0972</name>
</gene>
<reference evidence="1 2" key="2">
    <citation type="submission" date="2006-07" db="EMBL/GenBank/DDBJ databases">
        <title>Sequencing of the draft genome and assembly of Chlorobium ferroxidans DSM 13031.</title>
        <authorList>
            <consortium name="US DOE Joint Genome Institute (JGI-PGF)"/>
            <person name="Copeland A."/>
            <person name="Lucas S."/>
            <person name="Lapidus A."/>
            <person name="Barry K."/>
            <person name="Glavina del Rio T."/>
            <person name="Dalin E."/>
            <person name="Tice H."/>
            <person name="Bruce D."/>
            <person name="Pitluck S."/>
            <person name="Richardson P."/>
        </authorList>
    </citation>
    <scope>NUCLEOTIDE SEQUENCE [LARGE SCALE GENOMIC DNA]</scope>
    <source>
        <strain evidence="1 2">DSM 13031</strain>
    </source>
</reference>
<sequence>MQNETDHIAFERGGVKVNTTKKQMATLIDSLVFDDKFRARFSREYVDILQKEGIKIDADTVKKLNAENVGAFVSGMVPHTKNPAAVAVIAAVIVVATAQPAE</sequence>
<proteinExistence type="predicted"/>
<organism evidence="1 2">
    <name type="scientific">Chlorobium ferrooxidans DSM 13031</name>
    <dbReference type="NCBI Taxonomy" id="377431"/>
    <lineage>
        <taxon>Bacteria</taxon>
        <taxon>Pseudomonadati</taxon>
        <taxon>Chlorobiota</taxon>
        <taxon>Chlorobiia</taxon>
        <taxon>Chlorobiales</taxon>
        <taxon>Chlorobiaceae</taxon>
        <taxon>Chlorobium/Pelodictyon group</taxon>
        <taxon>Chlorobium</taxon>
    </lineage>
</organism>
<keyword evidence="2" id="KW-1185">Reference proteome</keyword>
<dbReference type="AlphaFoldDB" id="Q0YRQ8"/>
<evidence type="ECO:0000313" key="2">
    <source>
        <dbReference type="Proteomes" id="UP000004162"/>
    </source>
</evidence>
<dbReference type="RefSeq" id="WP_006366400.1">
    <property type="nucleotide sequence ID" value="NZ_AASE01000009.1"/>
</dbReference>